<gene>
    <name evidence="7" type="ORF">A5685_10175</name>
</gene>
<proteinExistence type="predicted"/>
<dbReference type="GO" id="GO:0003700">
    <property type="term" value="F:DNA-binding transcription factor activity"/>
    <property type="evidence" value="ECO:0007669"/>
    <property type="project" value="TreeGrafter"/>
</dbReference>
<dbReference type="AlphaFoldDB" id="A0A1A2RVK7"/>
<evidence type="ECO:0000256" key="1">
    <source>
        <dbReference type="ARBA" id="ARBA00023015"/>
    </source>
</evidence>
<keyword evidence="1" id="KW-0805">Transcription regulation</keyword>
<dbReference type="InterPro" id="IPR009057">
    <property type="entry name" value="Homeodomain-like_sf"/>
</dbReference>
<dbReference type="Pfam" id="PF00440">
    <property type="entry name" value="TetR_N"/>
    <property type="match status" value="1"/>
</dbReference>
<evidence type="ECO:0000256" key="2">
    <source>
        <dbReference type="ARBA" id="ARBA00023125"/>
    </source>
</evidence>
<dbReference type="InterPro" id="IPR050109">
    <property type="entry name" value="HTH-type_TetR-like_transc_reg"/>
</dbReference>
<comment type="caution">
    <text evidence="7">The sequence shown here is derived from an EMBL/GenBank/DDBJ whole genome shotgun (WGS) entry which is preliminary data.</text>
</comment>
<dbReference type="InterPro" id="IPR036271">
    <property type="entry name" value="Tet_transcr_reg_TetR-rel_C_sf"/>
</dbReference>
<evidence type="ECO:0000313" key="7">
    <source>
        <dbReference type="EMBL" id="OBH55899.1"/>
    </source>
</evidence>
<dbReference type="Gene3D" id="1.10.10.60">
    <property type="entry name" value="Homeodomain-like"/>
    <property type="match status" value="1"/>
</dbReference>
<organism evidence="7 8">
    <name type="scientific">Mycobacterium colombiense</name>
    <dbReference type="NCBI Taxonomy" id="339268"/>
    <lineage>
        <taxon>Bacteria</taxon>
        <taxon>Bacillati</taxon>
        <taxon>Actinomycetota</taxon>
        <taxon>Actinomycetes</taxon>
        <taxon>Mycobacteriales</taxon>
        <taxon>Mycobacteriaceae</taxon>
        <taxon>Mycobacterium</taxon>
        <taxon>Mycobacterium avium complex (MAC)</taxon>
    </lineage>
</organism>
<name>A0A1A2RVK7_9MYCO</name>
<dbReference type="PANTHER" id="PTHR30055">
    <property type="entry name" value="HTH-TYPE TRANSCRIPTIONAL REGULATOR RUTR"/>
    <property type="match status" value="1"/>
</dbReference>
<evidence type="ECO:0000256" key="3">
    <source>
        <dbReference type="ARBA" id="ARBA00023163"/>
    </source>
</evidence>
<dbReference type="PANTHER" id="PTHR30055:SF148">
    <property type="entry name" value="TETR-FAMILY TRANSCRIPTIONAL REGULATOR"/>
    <property type="match status" value="1"/>
</dbReference>
<evidence type="ECO:0000256" key="4">
    <source>
        <dbReference type="PROSITE-ProRule" id="PRU00335"/>
    </source>
</evidence>
<dbReference type="InterPro" id="IPR001647">
    <property type="entry name" value="HTH_TetR"/>
</dbReference>
<feature type="region of interest" description="Disordered" evidence="5">
    <location>
        <begin position="1"/>
        <end position="26"/>
    </location>
</feature>
<evidence type="ECO:0000313" key="8">
    <source>
        <dbReference type="Proteomes" id="UP000093861"/>
    </source>
</evidence>
<sequence>MTLSADRPEPMAELESKLRQRTEGRLDRSRDPAILDAALAALAEHGYDAANMNDIAAQAGVGKAAIYRRWSSKAALMTDALVYWRPDLLKDDAPDTGSLVGDLDAVVKRARRNDNSLITNDLVLRVALAAAHDPELATALNDLILFKGRRVLSAVLARAADRGEISATRDWSLVADVLTAMGLLRVISGQSVDAKFIRQVIDTLILPAVQTPDGGRSVSKR</sequence>
<dbReference type="SUPFAM" id="SSF48498">
    <property type="entry name" value="Tetracyclin repressor-like, C-terminal domain"/>
    <property type="match status" value="1"/>
</dbReference>
<protein>
    <submittedName>
        <fullName evidence="7">TetR family transcriptional regulator</fullName>
    </submittedName>
</protein>
<dbReference type="PRINTS" id="PR00455">
    <property type="entry name" value="HTHTETR"/>
</dbReference>
<keyword evidence="2 4" id="KW-0238">DNA-binding</keyword>
<dbReference type="Pfam" id="PF16859">
    <property type="entry name" value="TetR_C_11"/>
    <property type="match status" value="1"/>
</dbReference>
<reference evidence="7 8" key="1">
    <citation type="submission" date="2016-06" db="EMBL/GenBank/DDBJ databases">
        <authorList>
            <person name="Kjaerup R.B."/>
            <person name="Dalgaard T.S."/>
            <person name="Juul-Madsen H.R."/>
        </authorList>
    </citation>
    <scope>NUCLEOTIDE SEQUENCE [LARGE SCALE GENOMIC DNA]</scope>
    <source>
        <strain evidence="7 8">E2464</strain>
    </source>
</reference>
<dbReference type="GO" id="GO:0000976">
    <property type="term" value="F:transcription cis-regulatory region binding"/>
    <property type="evidence" value="ECO:0007669"/>
    <property type="project" value="TreeGrafter"/>
</dbReference>
<dbReference type="PROSITE" id="PS50977">
    <property type="entry name" value="HTH_TETR_2"/>
    <property type="match status" value="1"/>
</dbReference>
<dbReference type="InterPro" id="IPR011075">
    <property type="entry name" value="TetR_C"/>
</dbReference>
<keyword evidence="3" id="KW-0804">Transcription</keyword>
<accession>A0A1A2RVK7</accession>
<evidence type="ECO:0000256" key="5">
    <source>
        <dbReference type="SAM" id="MobiDB-lite"/>
    </source>
</evidence>
<dbReference type="EMBL" id="LZJS01000133">
    <property type="protein sequence ID" value="OBH55899.1"/>
    <property type="molecule type" value="Genomic_DNA"/>
</dbReference>
<evidence type="ECO:0000259" key="6">
    <source>
        <dbReference type="PROSITE" id="PS50977"/>
    </source>
</evidence>
<feature type="domain" description="HTH tetR-type" evidence="6">
    <location>
        <begin position="28"/>
        <end position="88"/>
    </location>
</feature>
<feature type="DNA-binding region" description="H-T-H motif" evidence="4">
    <location>
        <begin position="51"/>
        <end position="70"/>
    </location>
</feature>
<dbReference type="SUPFAM" id="SSF46689">
    <property type="entry name" value="Homeodomain-like"/>
    <property type="match status" value="1"/>
</dbReference>
<dbReference type="Gene3D" id="1.10.357.10">
    <property type="entry name" value="Tetracycline Repressor, domain 2"/>
    <property type="match status" value="1"/>
</dbReference>
<dbReference type="Proteomes" id="UP000093861">
    <property type="component" value="Unassembled WGS sequence"/>
</dbReference>